<gene>
    <name evidence="1" type="ORF">BDDG_13017</name>
</gene>
<sequence>MKQDRCLTRSGFCQSLHSARLNESAEKQASHELTQRSDAEHAYSQITVKKHTVMITEVWQNANE</sequence>
<dbReference type="AlphaFoldDB" id="A0A0J9EU99"/>
<dbReference type="EMBL" id="GG749507">
    <property type="protein sequence ID" value="KMW68760.1"/>
    <property type="molecule type" value="Genomic_DNA"/>
</dbReference>
<accession>A0A0J9EU99</accession>
<name>A0A0J9EU99_AJEDA</name>
<evidence type="ECO:0000313" key="1">
    <source>
        <dbReference type="EMBL" id="KMW68760.1"/>
    </source>
</evidence>
<organism evidence="1">
    <name type="scientific">Ajellomyces dermatitidis (strain ATCC 18188 / CBS 674.68)</name>
    <name type="common">Blastomyces dermatitidis</name>
    <dbReference type="NCBI Taxonomy" id="653446"/>
    <lineage>
        <taxon>Eukaryota</taxon>
        <taxon>Fungi</taxon>
        <taxon>Dikarya</taxon>
        <taxon>Ascomycota</taxon>
        <taxon>Pezizomycotina</taxon>
        <taxon>Eurotiomycetes</taxon>
        <taxon>Eurotiomycetidae</taxon>
        <taxon>Onygenales</taxon>
        <taxon>Ajellomycetaceae</taxon>
        <taxon>Blastomyces</taxon>
    </lineage>
</organism>
<protein>
    <submittedName>
        <fullName evidence="1">Uncharacterized protein</fullName>
    </submittedName>
</protein>
<dbReference type="Proteomes" id="UP000007802">
    <property type="component" value="Unassembled WGS sequence"/>
</dbReference>
<reference evidence="1" key="1">
    <citation type="submission" date="2010-03" db="EMBL/GenBank/DDBJ databases">
        <title>Annotation of Blastomyces dermatitidis strain ATCC 18188.</title>
        <authorList>
            <consortium name="The Broad Institute Genome Sequencing Platform"/>
            <consortium name="Broad Institute Genome Sequencing Center for Infectious Disease."/>
            <person name="Cuomo C."/>
            <person name="Klein B."/>
            <person name="Sullivan T."/>
            <person name="Heitman J."/>
            <person name="Young S."/>
            <person name="Zeng Q."/>
            <person name="Gargeya S."/>
            <person name="Alvarado L."/>
            <person name="Berlin A.M."/>
            <person name="Chapman S.B."/>
            <person name="Chen Z."/>
            <person name="Freedman E."/>
            <person name="Gellesch M."/>
            <person name="Goldberg J."/>
            <person name="Griggs A."/>
            <person name="Gujja S."/>
            <person name="Heilman E."/>
            <person name="Heiman D."/>
            <person name="Howarth C."/>
            <person name="Mehta T."/>
            <person name="Neiman D."/>
            <person name="Pearson M."/>
            <person name="Roberts A."/>
            <person name="Saif S."/>
            <person name="Shea T."/>
            <person name="Shenoy N."/>
            <person name="Sisk P."/>
            <person name="Stolte C."/>
            <person name="Sykes S."/>
            <person name="White J."/>
            <person name="Yandava C."/>
            <person name="Haas B."/>
            <person name="Nusbaum C."/>
            <person name="Birren B."/>
        </authorList>
    </citation>
    <scope>NUCLEOTIDE SEQUENCE</scope>
    <source>
        <strain evidence="1">ATCC 18188</strain>
    </source>
</reference>
<proteinExistence type="predicted"/>